<organism evidence="1 2">
    <name type="scientific">Pelosinus baikalensis</name>
    <dbReference type="NCBI Taxonomy" id="2892015"/>
    <lineage>
        <taxon>Bacteria</taxon>
        <taxon>Bacillati</taxon>
        <taxon>Bacillota</taxon>
        <taxon>Negativicutes</taxon>
        <taxon>Selenomonadales</taxon>
        <taxon>Sporomusaceae</taxon>
        <taxon>Pelosinus</taxon>
    </lineage>
</organism>
<dbReference type="InterPro" id="IPR025617">
    <property type="entry name" value="YqzL"/>
</dbReference>
<protein>
    <submittedName>
        <fullName evidence="1">YqzL family protein</fullName>
    </submittedName>
</protein>
<sequence>MLLRDLMWEVFQSTGQIEAYLIYRSCTESNVIPETPPVTKIGL</sequence>
<keyword evidence="2" id="KW-1185">Reference proteome</keyword>
<evidence type="ECO:0000313" key="2">
    <source>
        <dbReference type="Proteomes" id="UP001165492"/>
    </source>
</evidence>
<proteinExistence type="predicted"/>
<evidence type="ECO:0000313" key="1">
    <source>
        <dbReference type="EMBL" id="MCC5466384.1"/>
    </source>
</evidence>
<dbReference type="Proteomes" id="UP001165492">
    <property type="component" value="Unassembled WGS sequence"/>
</dbReference>
<reference evidence="1" key="1">
    <citation type="submission" date="2021-11" db="EMBL/GenBank/DDBJ databases">
        <title>Description of a new species Pelosinus isolated from the bottom sediments of Lake Baikal.</title>
        <authorList>
            <person name="Zakharyuk A."/>
        </authorList>
    </citation>
    <scope>NUCLEOTIDE SEQUENCE</scope>
    <source>
        <strain evidence="1">Bkl1</strain>
    </source>
</reference>
<dbReference type="RefSeq" id="WP_229535547.1">
    <property type="nucleotide sequence ID" value="NZ_JAJHJB010000018.1"/>
</dbReference>
<comment type="caution">
    <text evidence="1">The sequence shown here is derived from an EMBL/GenBank/DDBJ whole genome shotgun (WGS) entry which is preliminary data.</text>
</comment>
<name>A0ABS8HT77_9FIRM</name>
<accession>A0ABS8HT77</accession>
<gene>
    <name evidence="1" type="ORF">LMF89_13575</name>
</gene>
<dbReference type="EMBL" id="JAJHJB010000018">
    <property type="protein sequence ID" value="MCC5466384.1"/>
    <property type="molecule type" value="Genomic_DNA"/>
</dbReference>
<dbReference type="Pfam" id="PF14006">
    <property type="entry name" value="YqzL"/>
    <property type="match status" value="1"/>
</dbReference>